<dbReference type="InterPro" id="IPR036770">
    <property type="entry name" value="Ankyrin_rpt-contain_sf"/>
</dbReference>
<accession>A0AAN9TSI3</accession>
<dbReference type="SUPFAM" id="SSF48403">
    <property type="entry name" value="Ankyrin repeat"/>
    <property type="match status" value="1"/>
</dbReference>
<dbReference type="SMART" id="SM00248">
    <property type="entry name" value="ANK"/>
    <property type="match status" value="5"/>
</dbReference>
<dbReference type="GO" id="GO:0030837">
    <property type="term" value="P:negative regulation of actin filament polymerization"/>
    <property type="evidence" value="ECO:0007669"/>
    <property type="project" value="InterPro"/>
</dbReference>
<dbReference type="Pfam" id="PF00023">
    <property type="entry name" value="Ank"/>
    <property type="match status" value="1"/>
</dbReference>
<dbReference type="PROSITE" id="PS50088">
    <property type="entry name" value="ANK_REPEAT"/>
    <property type="match status" value="2"/>
</dbReference>
<dbReference type="AlphaFoldDB" id="A0AAN9TSI3"/>
<dbReference type="PROSITE" id="PS50297">
    <property type="entry name" value="ANK_REP_REGION"/>
    <property type="match status" value="2"/>
</dbReference>
<feature type="region of interest" description="Disordered" evidence="2">
    <location>
        <begin position="441"/>
        <end position="461"/>
    </location>
</feature>
<feature type="region of interest" description="Disordered" evidence="2">
    <location>
        <begin position="498"/>
        <end position="518"/>
    </location>
</feature>
<gene>
    <name evidence="3" type="ORF">V9T40_013639</name>
</gene>
<evidence type="ECO:0000313" key="3">
    <source>
        <dbReference type="EMBL" id="KAK7582194.1"/>
    </source>
</evidence>
<dbReference type="PANTHER" id="PTHR24168">
    <property type="entry name" value="KN MOTIF AND ANKYRIN REPEAT DOMAIN-CONTAINING"/>
    <property type="match status" value="1"/>
</dbReference>
<dbReference type="GO" id="GO:0005737">
    <property type="term" value="C:cytoplasm"/>
    <property type="evidence" value="ECO:0007669"/>
    <property type="project" value="TreeGrafter"/>
</dbReference>
<reference evidence="3 4" key="1">
    <citation type="submission" date="2024-03" db="EMBL/GenBank/DDBJ databases">
        <title>Adaptation during the transition from Ophiocordyceps entomopathogen to insect associate is accompanied by gene loss and intensified selection.</title>
        <authorList>
            <person name="Ward C.M."/>
            <person name="Onetto C.A."/>
            <person name="Borneman A.R."/>
        </authorList>
    </citation>
    <scope>NUCLEOTIDE SEQUENCE [LARGE SCALE GENOMIC DNA]</scope>
    <source>
        <strain evidence="3">AWRI1</strain>
        <tissue evidence="3">Single Adult Female</tissue>
    </source>
</reference>
<feature type="repeat" description="ANK" evidence="1">
    <location>
        <begin position="689"/>
        <end position="721"/>
    </location>
</feature>
<organism evidence="3 4">
    <name type="scientific">Parthenolecanium corni</name>
    <dbReference type="NCBI Taxonomy" id="536013"/>
    <lineage>
        <taxon>Eukaryota</taxon>
        <taxon>Metazoa</taxon>
        <taxon>Ecdysozoa</taxon>
        <taxon>Arthropoda</taxon>
        <taxon>Hexapoda</taxon>
        <taxon>Insecta</taxon>
        <taxon>Pterygota</taxon>
        <taxon>Neoptera</taxon>
        <taxon>Paraneoptera</taxon>
        <taxon>Hemiptera</taxon>
        <taxon>Sternorrhyncha</taxon>
        <taxon>Coccoidea</taxon>
        <taxon>Coccidae</taxon>
        <taxon>Parthenolecanium</taxon>
    </lineage>
</organism>
<dbReference type="FunFam" id="1.25.40.20:FF:000243">
    <property type="entry name" value="Uncharacterized protein, isoform D"/>
    <property type="match status" value="1"/>
</dbReference>
<sequence length="823" mass="91994">MSQNATSAEKTDFKGFITNGKYWTTDCIRHPKRRLCVCCPNGVHIDVDFDAFYKTLTKMQKSTPSSNAEDSSKPHKVFKRKQDPTIDALLGYRTQPSVNVDGIVYKSRDAPAKASPDVQESLEQALHDFEETLIRSSTSDARSPIMSPLLNNHFSSSLSIRSDTKSDSLQQLVNGDKQEDYESIKTNPEFRSTPVDFKTIITEFRRSPTDFMSSLTDFRSSSTDSKRTSSDSTGPSLEAKIPSQKNFKDVGINCVVITRDIGTTHISKTYRSISTNTEEKIKETPTFSRFSLQQILQQPKHTTVSTQTISKITPLEIVEKRDYGIQTEIERPTLQDCQLKNIFEPPKHRSVATSTELSPQQDILPSIQDYKRMYSKFCQTKDVVVRDRVLLKKAGCQTDFPIPHYRDVAINTIRQKMVNASVGESTPQKLICERCHDSKINSNSTPQSVSKIPRPKNIPVNVNSNRKKLLMRQDTYVTTPSAELENLKLLQEQESLRIREQSDQPKSDVVSPIGHNSTELNSEKSYFQPILESKPKAEPSKEMKAAMKVFNDSMKKSSFSQLKETSLKSAINIIQEEWFKISSLSSADPLTVEDYLDAFEEISTSLLEYIVNMRDGAGNTAMHYAVSHGNFDVVSILLDSKVCDINIINDAGYTCIMLVSLAQIKSDTHRDVIRRLFSLADVNLKAKQHGQTTLMLAASHGKVDVVRLLLESGADVNIQDDDGSTALMCAAEHGYLDIVNTLAGHPDCDLTIKDNDGSSALTIAMEAGHREIGIALYTRQHFADLNHAGAKEKRSRSANPILMEHRTRTPSLKSAPSSPSPFT</sequence>
<name>A0AAN9TSI3_9HEMI</name>
<dbReference type="GO" id="GO:0005856">
    <property type="term" value="C:cytoskeleton"/>
    <property type="evidence" value="ECO:0007669"/>
    <property type="project" value="TreeGrafter"/>
</dbReference>
<dbReference type="InterPro" id="IPR047184">
    <property type="entry name" value="KANK1-4"/>
</dbReference>
<dbReference type="PRINTS" id="PR01415">
    <property type="entry name" value="ANKYRIN"/>
</dbReference>
<keyword evidence="4" id="KW-1185">Reference proteome</keyword>
<evidence type="ECO:0000256" key="2">
    <source>
        <dbReference type="SAM" id="MobiDB-lite"/>
    </source>
</evidence>
<evidence type="ECO:0000256" key="1">
    <source>
        <dbReference type="PROSITE-ProRule" id="PRU00023"/>
    </source>
</evidence>
<feature type="region of interest" description="Disordered" evidence="2">
    <location>
        <begin position="787"/>
        <end position="823"/>
    </location>
</feature>
<keyword evidence="1" id="KW-0040">ANK repeat</keyword>
<feature type="region of interest" description="Disordered" evidence="2">
    <location>
        <begin position="212"/>
        <end position="239"/>
    </location>
</feature>
<comment type="caution">
    <text evidence="3">The sequence shown here is derived from an EMBL/GenBank/DDBJ whole genome shotgun (WGS) entry which is preliminary data.</text>
</comment>
<protein>
    <submittedName>
        <fullName evidence="3">Uncharacterized protein</fullName>
    </submittedName>
</protein>
<feature type="compositionally biased region" description="Polar residues" evidence="2">
    <location>
        <begin position="441"/>
        <end position="450"/>
    </location>
</feature>
<dbReference type="Pfam" id="PF12796">
    <property type="entry name" value="Ank_2"/>
    <property type="match status" value="1"/>
</dbReference>
<dbReference type="PANTHER" id="PTHR24168:SF21">
    <property type="entry name" value="KANK, ISOFORM D"/>
    <property type="match status" value="1"/>
</dbReference>
<proteinExistence type="predicted"/>
<dbReference type="Proteomes" id="UP001367676">
    <property type="component" value="Unassembled WGS sequence"/>
</dbReference>
<evidence type="ECO:0000313" key="4">
    <source>
        <dbReference type="Proteomes" id="UP001367676"/>
    </source>
</evidence>
<feature type="repeat" description="ANK" evidence="1">
    <location>
        <begin position="617"/>
        <end position="639"/>
    </location>
</feature>
<dbReference type="Gene3D" id="1.25.40.20">
    <property type="entry name" value="Ankyrin repeat-containing domain"/>
    <property type="match status" value="1"/>
</dbReference>
<dbReference type="EMBL" id="JBBCAQ010000033">
    <property type="protein sequence ID" value="KAK7582194.1"/>
    <property type="molecule type" value="Genomic_DNA"/>
</dbReference>
<dbReference type="InterPro" id="IPR002110">
    <property type="entry name" value="Ankyrin_rpt"/>
</dbReference>